<dbReference type="Proteomes" id="UP001265315">
    <property type="component" value="Unassembled WGS sequence"/>
</dbReference>
<dbReference type="EMBL" id="JAVDSW010000001">
    <property type="protein sequence ID" value="MDR6700720.1"/>
    <property type="molecule type" value="Genomic_DNA"/>
</dbReference>
<dbReference type="AlphaFoldDB" id="A0AAW8LMM2"/>
<name>A0AAW8LMM2_AGRTU</name>
<evidence type="ECO:0000313" key="1">
    <source>
        <dbReference type="EMBL" id="MDR6700720.1"/>
    </source>
</evidence>
<proteinExistence type="predicted"/>
<evidence type="ECO:0000313" key="2">
    <source>
        <dbReference type="Proteomes" id="UP001265315"/>
    </source>
</evidence>
<gene>
    <name evidence="1" type="ORF">J2W61_000548</name>
</gene>
<organism evidence="1 2">
    <name type="scientific">Agrobacterium tumefaciens</name>
    <dbReference type="NCBI Taxonomy" id="358"/>
    <lineage>
        <taxon>Bacteria</taxon>
        <taxon>Pseudomonadati</taxon>
        <taxon>Pseudomonadota</taxon>
        <taxon>Alphaproteobacteria</taxon>
        <taxon>Hyphomicrobiales</taxon>
        <taxon>Rhizobiaceae</taxon>
        <taxon>Rhizobium/Agrobacterium group</taxon>
        <taxon>Agrobacterium</taxon>
        <taxon>Agrobacterium tumefaciens complex</taxon>
    </lineage>
</organism>
<comment type="caution">
    <text evidence="1">The sequence shown here is derived from an EMBL/GenBank/DDBJ whole genome shotgun (WGS) entry which is preliminary data.</text>
</comment>
<accession>A0AAW8LMM2</accession>
<reference evidence="1" key="1">
    <citation type="submission" date="2023-07" db="EMBL/GenBank/DDBJ databases">
        <title>Sorghum-associated microbial communities from plants grown in Nebraska, USA.</title>
        <authorList>
            <person name="Schachtman D."/>
        </authorList>
    </citation>
    <scope>NUCLEOTIDE SEQUENCE</scope>
    <source>
        <strain evidence="1">1457</strain>
    </source>
</reference>
<protein>
    <submittedName>
        <fullName evidence="1">Uncharacterized protein</fullName>
    </submittedName>
</protein>
<dbReference type="RefSeq" id="WP_209689571.1">
    <property type="nucleotide sequence ID" value="NZ_JAGIPM010000004.1"/>
</dbReference>
<sequence>MRIFSTECPPVLAILRSKRASLRSLNSRDPELLPQQVDYLLRRLRLFAKPHGGALYR</sequence>